<organism evidence="3 4">
    <name type="scientific">Stegodyphus mimosarum</name>
    <name type="common">African social velvet spider</name>
    <dbReference type="NCBI Taxonomy" id="407821"/>
    <lineage>
        <taxon>Eukaryota</taxon>
        <taxon>Metazoa</taxon>
        <taxon>Ecdysozoa</taxon>
        <taxon>Arthropoda</taxon>
        <taxon>Chelicerata</taxon>
        <taxon>Arachnida</taxon>
        <taxon>Araneae</taxon>
        <taxon>Araneomorphae</taxon>
        <taxon>Entelegynae</taxon>
        <taxon>Eresoidea</taxon>
        <taxon>Eresidae</taxon>
        <taxon>Stegodyphus</taxon>
    </lineage>
</organism>
<evidence type="ECO:0000313" key="3">
    <source>
        <dbReference type="EMBL" id="KFM63192.1"/>
    </source>
</evidence>
<dbReference type="AlphaFoldDB" id="A0A087TDK3"/>
<evidence type="ECO:0000256" key="2">
    <source>
        <dbReference type="ARBA" id="ARBA00023054"/>
    </source>
</evidence>
<dbReference type="OrthoDB" id="2129069at2759"/>
<dbReference type="OMA" id="VKMRMLN"/>
<dbReference type="InterPro" id="IPR010754">
    <property type="entry name" value="OPA3-like"/>
</dbReference>
<evidence type="ECO:0000256" key="1">
    <source>
        <dbReference type="ARBA" id="ARBA00007584"/>
    </source>
</evidence>
<dbReference type="GO" id="GO:0019216">
    <property type="term" value="P:regulation of lipid metabolic process"/>
    <property type="evidence" value="ECO:0007669"/>
    <property type="project" value="TreeGrafter"/>
</dbReference>
<reference evidence="3 4" key="1">
    <citation type="submission" date="2013-11" db="EMBL/GenBank/DDBJ databases">
        <title>Genome sequencing of Stegodyphus mimosarum.</title>
        <authorList>
            <person name="Bechsgaard J."/>
        </authorList>
    </citation>
    <scope>NUCLEOTIDE SEQUENCE [LARGE SCALE GENOMIC DNA]</scope>
</reference>
<sequence length="157" mass="18108">MVAFPLVKLAALALRQISKPLANRLKNRAKNSLFFRTYICMPPAQLYHWVEVNVKMRMLNLGKPTEVPKLNEAMAIELGADLLGEATIFMVAVLTLTAEYVRNARNEKAKEAAKEERFRSIENDVEDLKFVVEKQNAELHHLTRMYYAMEEKVKEIE</sequence>
<dbReference type="EMBL" id="KK114734">
    <property type="protein sequence ID" value="KFM63192.1"/>
    <property type="molecule type" value="Genomic_DNA"/>
</dbReference>
<dbReference type="GO" id="GO:0005739">
    <property type="term" value="C:mitochondrion"/>
    <property type="evidence" value="ECO:0007669"/>
    <property type="project" value="TreeGrafter"/>
</dbReference>
<accession>A0A087TDK3</accession>
<feature type="non-terminal residue" evidence="3">
    <location>
        <position position="157"/>
    </location>
</feature>
<dbReference type="PANTHER" id="PTHR12499:SF0">
    <property type="entry name" value="OPTIC ATROPHY 3 PROTEIN"/>
    <property type="match status" value="1"/>
</dbReference>
<gene>
    <name evidence="3" type="ORF">X975_23742</name>
</gene>
<protein>
    <submittedName>
        <fullName evidence="3">Putative OPA3-like protein</fullName>
    </submittedName>
</protein>
<dbReference type="Proteomes" id="UP000054359">
    <property type="component" value="Unassembled WGS sequence"/>
</dbReference>
<proteinExistence type="inferred from homology"/>
<evidence type="ECO:0000313" key="4">
    <source>
        <dbReference type="Proteomes" id="UP000054359"/>
    </source>
</evidence>
<keyword evidence="4" id="KW-1185">Reference proteome</keyword>
<keyword evidence="2" id="KW-0175">Coiled coil</keyword>
<name>A0A087TDK3_STEMI</name>
<dbReference type="STRING" id="407821.A0A087TDK3"/>
<dbReference type="Pfam" id="PF07047">
    <property type="entry name" value="OPA3"/>
    <property type="match status" value="1"/>
</dbReference>
<dbReference type="PANTHER" id="PTHR12499">
    <property type="entry name" value="OPTIC ATROPHY 3 PROTEIN OPA3"/>
    <property type="match status" value="1"/>
</dbReference>
<comment type="similarity">
    <text evidence="1">Belongs to the OPA3 family.</text>
</comment>